<keyword evidence="4 7" id="KW-0812">Transmembrane</keyword>
<dbReference type="InterPro" id="IPR020846">
    <property type="entry name" value="MFS_dom"/>
</dbReference>
<evidence type="ECO:0000256" key="6">
    <source>
        <dbReference type="ARBA" id="ARBA00023136"/>
    </source>
</evidence>
<dbReference type="InterPro" id="IPR005828">
    <property type="entry name" value="MFS_sugar_transport-like"/>
</dbReference>
<feature type="transmembrane region" description="Helical" evidence="7">
    <location>
        <begin position="82"/>
        <end position="103"/>
    </location>
</feature>
<evidence type="ECO:0000256" key="7">
    <source>
        <dbReference type="SAM" id="Phobius"/>
    </source>
</evidence>
<feature type="domain" description="Major facilitator superfamily (MFS) profile" evidence="8">
    <location>
        <begin position="1"/>
        <end position="490"/>
    </location>
</feature>
<evidence type="ECO:0000256" key="1">
    <source>
        <dbReference type="ARBA" id="ARBA00004141"/>
    </source>
</evidence>
<dbReference type="EMBL" id="OE180519">
    <property type="protein sequence ID" value="CAD7571452.1"/>
    <property type="molecule type" value="Genomic_DNA"/>
</dbReference>
<protein>
    <submittedName>
        <fullName evidence="9">(California timema) hypothetical protein</fullName>
    </submittedName>
</protein>
<evidence type="ECO:0000256" key="2">
    <source>
        <dbReference type="ARBA" id="ARBA00008335"/>
    </source>
</evidence>
<reference evidence="9" key="1">
    <citation type="submission" date="2020-11" db="EMBL/GenBank/DDBJ databases">
        <authorList>
            <person name="Tran Van P."/>
        </authorList>
    </citation>
    <scope>NUCLEOTIDE SEQUENCE</scope>
</reference>
<comment type="subcellular location">
    <subcellularLocation>
        <location evidence="1">Membrane</location>
        <topology evidence="1">Multi-pass membrane protein</topology>
    </subcellularLocation>
</comment>
<keyword evidence="6 7" id="KW-0472">Membrane</keyword>
<accession>A0A7R9J2N2</accession>
<keyword evidence="3" id="KW-0813">Transport</keyword>
<comment type="similarity">
    <text evidence="2">Belongs to the major facilitator superfamily.</text>
</comment>
<dbReference type="GO" id="GO:0022857">
    <property type="term" value="F:transmembrane transporter activity"/>
    <property type="evidence" value="ECO:0007669"/>
    <property type="project" value="InterPro"/>
</dbReference>
<dbReference type="PROSITE" id="PS50850">
    <property type="entry name" value="MFS"/>
    <property type="match status" value="1"/>
</dbReference>
<proteinExistence type="inferred from homology"/>
<sequence length="494" mass="54426">MVAGMVASSPLWGYLADTRGRRKVLIATLLLDFLCAIAGSFAHTFWLFVVFRFFNGFFICGPSAVVYVYLGEFHTAEHRTKAIMWACIFISIGIISLPGLAWLVIPLKWNFDTPWFPYSSWRLFVALCGVPSLVTCIIMALFLPESPKFYQAIGQDEEALKALRYIYTVNKGNSPDQYPVKAIMSDPSQEDVEGDVGTSRSSGVFISIWNQTAPLFQAPHLRNTVIACLIQLGHVCQVQSQTQVLVEHSQHNLFNRLAVFSSSHPNQTATVCEILSILKKEGDDILLPPENLTSHVTVLTNRSSQPDSNVTSSCVVNIDPIVFQNTLVIGFTSAMAYLLVSQVVNHVNKNKIVAFALAASGLTILGMYFVHTTAEVLPLSCVYVALPGMCVQCAQWYRHRHIPYTSQVQTMNQISYEGKHRPESIWPSNSFFLAMAVCLSLMMGRLGTGASSLMLGALLEFNCALVIFILVGVVIGCGILALLLPSPEKKVTSL</sequence>
<dbReference type="PANTHER" id="PTHR23511:SF35">
    <property type="entry name" value="MAJOR FACILITATOR SUPERFAMILY (MFS) PROFILE DOMAIN-CONTAINING PROTEIN"/>
    <property type="match status" value="1"/>
</dbReference>
<dbReference type="SUPFAM" id="SSF103473">
    <property type="entry name" value="MFS general substrate transporter"/>
    <property type="match status" value="2"/>
</dbReference>
<evidence type="ECO:0000256" key="3">
    <source>
        <dbReference type="ARBA" id="ARBA00022448"/>
    </source>
</evidence>
<dbReference type="Gene3D" id="1.20.1250.20">
    <property type="entry name" value="MFS general substrate transporter like domains"/>
    <property type="match status" value="1"/>
</dbReference>
<name>A0A7R9J2N2_TIMCA</name>
<organism evidence="9">
    <name type="scientific">Timema californicum</name>
    <name type="common">California timema</name>
    <name type="synonym">Walking stick</name>
    <dbReference type="NCBI Taxonomy" id="61474"/>
    <lineage>
        <taxon>Eukaryota</taxon>
        <taxon>Metazoa</taxon>
        <taxon>Ecdysozoa</taxon>
        <taxon>Arthropoda</taxon>
        <taxon>Hexapoda</taxon>
        <taxon>Insecta</taxon>
        <taxon>Pterygota</taxon>
        <taxon>Neoptera</taxon>
        <taxon>Polyneoptera</taxon>
        <taxon>Phasmatodea</taxon>
        <taxon>Timematodea</taxon>
        <taxon>Timematoidea</taxon>
        <taxon>Timematidae</taxon>
        <taxon>Timema</taxon>
    </lineage>
</organism>
<feature type="transmembrane region" description="Helical" evidence="7">
    <location>
        <begin position="464"/>
        <end position="484"/>
    </location>
</feature>
<feature type="transmembrane region" description="Helical" evidence="7">
    <location>
        <begin position="123"/>
        <end position="143"/>
    </location>
</feature>
<feature type="transmembrane region" description="Helical" evidence="7">
    <location>
        <begin position="431"/>
        <end position="458"/>
    </location>
</feature>
<evidence type="ECO:0000313" key="9">
    <source>
        <dbReference type="EMBL" id="CAD7571452.1"/>
    </source>
</evidence>
<feature type="transmembrane region" description="Helical" evidence="7">
    <location>
        <begin position="49"/>
        <end position="70"/>
    </location>
</feature>
<dbReference type="GO" id="GO:0016020">
    <property type="term" value="C:membrane"/>
    <property type="evidence" value="ECO:0007669"/>
    <property type="project" value="UniProtKB-SubCell"/>
</dbReference>
<gene>
    <name evidence="9" type="ORF">TCMB3V08_LOCUS4127</name>
</gene>
<dbReference type="PANTHER" id="PTHR23511">
    <property type="entry name" value="SYNAPTIC VESICLE GLYCOPROTEIN 2"/>
    <property type="match status" value="1"/>
</dbReference>
<evidence type="ECO:0000259" key="8">
    <source>
        <dbReference type="PROSITE" id="PS50850"/>
    </source>
</evidence>
<dbReference type="Pfam" id="PF00083">
    <property type="entry name" value="Sugar_tr"/>
    <property type="match status" value="1"/>
</dbReference>
<feature type="transmembrane region" description="Helical" evidence="7">
    <location>
        <begin position="352"/>
        <end position="370"/>
    </location>
</feature>
<feature type="transmembrane region" description="Helical" evidence="7">
    <location>
        <begin position="24"/>
        <end position="43"/>
    </location>
</feature>
<dbReference type="InterPro" id="IPR036259">
    <property type="entry name" value="MFS_trans_sf"/>
</dbReference>
<dbReference type="AlphaFoldDB" id="A0A7R9J2N2"/>
<evidence type="ECO:0000256" key="4">
    <source>
        <dbReference type="ARBA" id="ARBA00022692"/>
    </source>
</evidence>
<keyword evidence="5 7" id="KW-1133">Transmembrane helix</keyword>
<evidence type="ECO:0000256" key="5">
    <source>
        <dbReference type="ARBA" id="ARBA00022989"/>
    </source>
</evidence>